<dbReference type="VEuPathDB" id="VectorBase:GPPI015886"/>
<keyword evidence="2" id="KW-1185">Reference proteome</keyword>
<dbReference type="InterPro" id="IPR011009">
    <property type="entry name" value="Kinase-like_dom_sf"/>
</dbReference>
<dbReference type="EMBL" id="JXJN01007205">
    <property type="status" value="NOT_ANNOTATED_CDS"/>
    <property type="molecule type" value="Genomic_DNA"/>
</dbReference>
<sequence>MPSVDATLQPITRTVLGIKINIWPDFVCNDRPYVGDRWGRHLSHQHCLADSSLHIDIWATGCIFAELLTSEPIFRCRQEDIKTSNPYRHD</sequence>
<dbReference type="Proteomes" id="UP000092460">
    <property type="component" value="Unassembled WGS sequence"/>
</dbReference>
<dbReference type="STRING" id="67801.A0A1B0B1M5"/>
<evidence type="ECO:0000313" key="2">
    <source>
        <dbReference type="Proteomes" id="UP000092460"/>
    </source>
</evidence>
<dbReference type="AlphaFoldDB" id="A0A1B0B1M5"/>
<accession>A0A1B0B1M5</accession>
<evidence type="ECO:0008006" key="3">
    <source>
        <dbReference type="Google" id="ProtNLM"/>
    </source>
</evidence>
<dbReference type="EnsemblMetazoa" id="GPPI015886-RA">
    <property type="protein sequence ID" value="GPPI015886-PA"/>
    <property type="gene ID" value="GPPI015886"/>
</dbReference>
<dbReference type="SUPFAM" id="SSF56112">
    <property type="entry name" value="Protein kinase-like (PK-like)"/>
    <property type="match status" value="1"/>
</dbReference>
<proteinExistence type="predicted"/>
<reference evidence="1" key="2">
    <citation type="submission" date="2020-05" db="UniProtKB">
        <authorList>
            <consortium name="EnsemblMetazoa"/>
        </authorList>
    </citation>
    <scope>IDENTIFICATION</scope>
    <source>
        <strain evidence="1">IAEA</strain>
    </source>
</reference>
<reference evidence="2" key="1">
    <citation type="submission" date="2015-01" db="EMBL/GenBank/DDBJ databases">
        <authorList>
            <person name="Aksoy S."/>
            <person name="Warren W."/>
            <person name="Wilson R.K."/>
        </authorList>
    </citation>
    <scope>NUCLEOTIDE SEQUENCE [LARGE SCALE GENOMIC DNA]</scope>
    <source>
        <strain evidence="2">IAEA</strain>
    </source>
</reference>
<name>A0A1B0B1M5_9MUSC</name>
<organism evidence="1 2">
    <name type="scientific">Glossina palpalis gambiensis</name>
    <dbReference type="NCBI Taxonomy" id="67801"/>
    <lineage>
        <taxon>Eukaryota</taxon>
        <taxon>Metazoa</taxon>
        <taxon>Ecdysozoa</taxon>
        <taxon>Arthropoda</taxon>
        <taxon>Hexapoda</taxon>
        <taxon>Insecta</taxon>
        <taxon>Pterygota</taxon>
        <taxon>Neoptera</taxon>
        <taxon>Endopterygota</taxon>
        <taxon>Diptera</taxon>
        <taxon>Brachycera</taxon>
        <taxon>Muscomorpha</taxon>
        <taxon>Hippoboscoidea</taxon>
        <taxon>Glossinidae</taxon>
        <taxon>Glossina</taxon>
    </lineage>
</organism>
<protein>
    <recommendedName>
        <fullName evidence="3">Protein kinase domain-containing protein</fullName>
    </recommendedName>
</protein>
<evidence type="ECO:0000313" key="1">
    <source>
        <dbReference type="EnsemblMetazoa" id="GPPI015886-PA"/>
    </source>
</evidence>
<dbReference type="EMBL" id="JXJN01007204">
    <property type="status" value="NOT_ANNOTATED_CDS"/>
    <property type="molecule type" value="Genomic_DNA"/>
</dbReference>
<dbReference type="Gene3D" id="1.10.510.10">
    <property type="entry name" value="Transferase(Phosphotransferase) domain 1"/>
    <property type="match status" value="1"/>
</dbReference>